<dbReference type="GeneID" id="54474739"/>
<feature type="transmembrane region" description="Helical" evidence="10">
    <location>
        <begin position="225"/>
        <end position="248"/>
    </location>
</feature>
<dbReference type="RefSeq" id="XP_033588954.1">
    <property type="nucleotide sequence ID" value="XM_033733737.1"/>
</dbReference>
<dbReference type="Pfam" id="PF07885">
    <property type="entry name" value="Ion_trans_2"/>
    <property type="match status" value="2"/>
</dbReference>
<keyword evidence="2 8" id="KW-0813">Transport</keyword>
<dbReference type="PRINTS" id="PR01333">
    <property type="entry name" value="2POREKCHANEL"/>
</dbReference>
<evidence type="ECO:0000256" key="1">
    <source>
        <dbReference type="ARBA" id="ARBA00004141"/>
    </source>
</evidence>
<evidence type="ECO:0000256" key="3">
    <source>
        <dbReference type="ARBA" id="ARBA00022692"/>
    </source>
</evidence>
<dbReference type="GO" id="GO:0005886">
    <property type="term" value="C:plasma membrane"/>
    <property type="evidence" value="ECO:0007669"/>
    <property type="project" value="TreeGrafter"/>
</dbReference>
<evidence type="ECO:0000256" key="10">
    <source>
        <dbReference type="SAM" id="Phobius"/>
    </source>
</evidence>
<dbReference type="Proteomes" id="UP000799767">
    <property type="component" value="Unassembled WGS sequence"/>
</dbReference>
<evidence type="ECO:0000256" key="7">
    <source>
        <dbReference type="ARBA" id="ARBA00023303"/>
    </source>
</evidence>
<dbReference type="PANTHER" id="PTHR11003">
    <property type="entry name" value="POTASSIUM CHANNEL, SUBFAMILY K"/>
    <property type="match status" value="1"/>
</dbReference>
<dbReference type="SUPFAM" id="SSF81324">
    <property type="entry name" value="Voltage-gated potassium channels"/>
    <property type="match status" value="2"/>
</dbReference>
<keyword evidence="3 8" id="KW-0812">Transmembrane</keyword>
<gene>
    <name evidence="12" type="ORF">BDY17DRAFT_298410</name>
</gene>
<dbReference type="InterPro" id="IPR003280">
    <property type="entry name" value="2pore_dom_K_chnl"/>
</dbReference>
<feature type="compositionally biased region" description="Basic and acidic residues" evidence="9">
    <location>
        <begin position="718"/>
        <end position="731"/>
    </location>
</feature>
<evidence type="ECO:0000256" key="6">
    <source>
        <dbReference type="ARBA" id="ARBA00023136"/>
    </source>
</evidence>
<sequence>MAGGGGSGGGARYLELPFLGAAIGKKKRRTSASEQPHDAQGNALPKKKRSFKPRGQYKKNGAKGSRSNGHTSNLDLELTKTAADVAQMSEEDIIMDYNAPIHMWVVATLFPLIAGTFGPIASMFNVCAIATDWRIVVNPESLEAGGRYIKDPPWVNAVNVVSLAIALVANLFLLGQMTSRIRYNISGPITIIGFFVSGFVDVVLVAVASHVLPLDISKQEVYSQAFYYACFSGGIYVVLAIMLSMTAWGIWFGHYSEEFKLSLSQRSLMLQTMLFLTYVLAAGAVYSDIEGWDYLDSTYWVVVTVFTIGFGDYAPSTHLGRSLFFPFATGGIIFVGVIIANIRTVILESASVKVSTRLVEKARTKVLQNGEPAKGIFKVHTLLGTRTHDINADYELARRRKEFNLMRAIQRQAHVQNRLISLGFAMTAFLILWFIGGVVFWQAEILSVGGEQWTYFDSIYFTFVAQLTIGYGDFAPQTNSAKPAFVFWALISLPTLTVLIGSVGDAVSSVVNWYTTWVGEHATALYDIFVALYQPHNRARDKIRDLIKNPNKNKDEDDRAADHGIHDVGDVENACVLPPDFDAQPFSSWQIDTLEHKYRPYIAIKAMQKIVDSLDDDPPKKYTYKEWTWLLKLIGEDETTEEGHRHVGRPLPEGMEVAEPVRENARQMWSWLGQESPLMSLAHGSEAKWMIRKLMEMLERDLKERADVRTEMELGYEAREKVDDAIEKDEPPSEPGDN</sequence>
<dbReference type="OrthoDB" id="297496at2759"/>
<evidence type="ECO:0000256" key="2">
    <source>
        <dbReference type="ARBA" id="ARBA00022448"/>
    </source>
</evidence>
<feature type="domain" description="Potassium channel" evidence="11">
    <location>
        <begin position="429"/>
        <end position="507"/>
    </location>
</feature>
<proteinExistence type="inferred from homology"/>
<dbReference type="Gene3D" id="1.10.287.70">
    <property type="match status" value="2"/>
</dbReference>
<feature type="transmembrane region" description="Helical" evidence="10">
    <location>
        <begin position="453"/>
        <end position="472"/>
    </location>
</feature>
<evidence type="ECO:0000259" key="11">
    <source>
        <dbReference type="Pfam" id="PF07885"/>
    </source>
</evidence>
<dbReference type="InterPro" id="IPR013099">
    <property type="entry name" value="K_chnl_dom"/>
</dbReference>
<dbReference type="GO" id="GO:0030322">
    <property type="term" value="P:stabilization of membrane potential"/>
    <property type="evidence" value="ECO:0007669"/>
    <property type="project" value="TreeGrafter"/>
</dbReference>
<comment type="similarity">
    <text evidence="8">Belongs to the two pore domain potassium channel (TC 1.A.1.8) family.</text>
</comment>
<evidence type="ECO:0000313" key="12">
    <source>
        <dbReference type="EMBL" id="KAF2482384.1"/>
    </source>
</evidence>
<keyword evidence="13" id="KW-1185">Reference proteome</keyword>
<feature type="transmembrane region" description="Helical" evidence="10">
    <location>
        <begin position="104"/>
        <end position="133"/>
    </location>
</feature>
<keyword evidence="4 10" id="KW-1133">Transmembrane helix</keyword>
<feature type="transmembrane region" description="Helical" evidence="10">
    <location>
        <begin position="419"/>
        <end position="441"/>
    </location>
</feature>
<feature type="transmembrane region" description="Helical" evidence="10">
    <location>
        <begin position="268"/>
        <end position="286"/>
    </location>
</feature>
<feature type="region of interest" description="Disordered" evidence="9">
    <location>
        <begin position="25"/>
        <end position="74"/>
    </location>
</feature>
<comment type="subcellular location">
    <subcellularLocation>
        <location evidence="1">Membrane</location>
        <topology evidence="1">Multi-pass membrane protein</topology>
    </subcellularLocation>
</comment>
<feature type="transmembrane region" description="Helical" evidence="10">
    <location>
        <begin position="153"/>
        <end position="173"/>
    </location>
</feature>
<dbReference type="AlphaFoldDB" id="A0A6A6PRU3"/>
<keyword evidence="6 10" id="KW-0472">Membrane</keyword>
<dbReference type="GO" id="GO:0015271">
    <property type="term" value="F:outward rectifier potassium channel activity"/>
    <property type="evidence" value="ECO:0007669"/>
    <property type="project" value="TreeGrafter"/>
</dbReference>
<feature type="transmembrane region" description="Helical" evidence="10">
    <location>
        <begin position="484"/>
        <end position="502"/>
    </location>
</feature>
<organism evidence="12 13">
    <name type="scientific">Neohortaea acidophila</name>
    <dbReference type="NCBI Taxonomy" id="245834"/>
    <lineage>
        <taxon>Eukaryota</taxon>
        <taxon>Fungi</taxon>
        <taxon>Dikarya</taxon>
        <taxon>Ascomycota</taxon>
        <taxon>Pezizomycotina</taxon>
        <taxon>Dothideomycetes</taxon>
        <taxon>Dothideomycetidae</taxon>
        <taxon>Mycosphaerellales</taxon>
        <taxon>Teratosphaeriaceae</taxon>
        <taxon>Neohortaea</taxon>
    </lineage>
</organism>
<feature type="transmembrane region" description="Helical" evidence="10">
    <location>
        <begin position="323"/>
        <end position="342"/>
    </location>
</feature>
<reference evidence="12" key="1">
    <citation type="journal article" date="2020" name="Stud. Mycol.">
        <title>101 Dothideomycetes genomes: a test case for predicting lifestyles and emergence of pathogens.</title>
        <authorList>
            <person name="Haridas S."/>
            <person name="Albert R."/>
            <person name="Binder M."/>
            <person name="Bloem J."/>
            <person name="Labutti K."/>
            <person name="Salamov A."/>
            <person name="Andreopoulos B."/>
            <person name="Baker S."/>
            <person name="Barry K."/>
            <person name="Bills G."/>
            <person name="Bluhm B."/>
            <person name="Cannon C."/>
            <person name="Castanera R."/>
            <person name="Culley D."/>
            <person name="Daum C."/>
            <person name="Ezra D."/>
            <person name="Gonzalez J."/>
            <person name="Henrissat B."/>
            <person name="Kuo A."/>
            <person name="Liang C."/>
            <person name="Lipzen A."/>
            <person name="Lutzoni F."/>
            <person name="Magnuson J."/>
            <person name="Mondo S."/>
            <person name="Nolan M."/>
            <person name="Ohm R."/>
            <person name="Pangilinan J."/>
            <person name="Park H.-J."/>
            <person name="Ramirez L."/>
            <person name="Alfaro M."/>
            <person name="Sun H."/>
            <person name="Tritt A."/>
            <person name="Yoshinaga Y."/>
            <person name="Zwiers L.-H."/>
            <person name="Turgeon B."/>
            <person name="Goodwin S."/>
            <person name="Spatafora J."/>
            <person name="Crous P."/>
            <person name="Grigoriev I."/>
        </authorList>
    </citation>
    <scope>NUCLEOTIDE SEQUENCE</scope>
    <source>
        <strain evidence="12">CBS 113389</strain>
    </source>
</reference>
<protein>
    <recommendedName>
        <fullName evidence="11">Potassium channel domain-containing protein</fullName>
    </recommendedName>
</protein>
<feature type="domain" description="Potassium channel" evidence="11">
    <location>
        <begin position="275"/>
        <end position="346"/>
    </location>
</feature>
<evidence type="ECO:0000256" key="9">
    <source>
        <dbReference type="SAM" id="MobiDB-lite"/>
    </source>
</evidence>
<dbReference type="EMBL" id="MU001636">
    <property type="protein sequence ID" value="KAF2482384.1"/>
    <property type="molecule type" value="Genomic_DNA"/>
</dbReference>
<feature type="transmembrane region" description="Helical" evidence="10">
    <location>
        <begin position="185"/>
        <end position="213"/>
    </location>
</feature>
<evidence type="ECO:0000256" key="5">
    <source>
        <dbReference type="ARBA" id="ARBA00023065"/>
    </source>
</evidence>
<feature type="compositionally biased region" description="Polar residues" evidence="9">
    <location>
        <begin position="65"/>
        <end position="74"/>
    </location>
</feature>
<keyword evidence="5 8" id="KW-0406">Ion transport</keyword>
<feature type="compositionally biased region" description="Basic residues" evidence="9">
    <location>
        <begin position="45"/>
        <end position="61"/>
    </location>
</feature>
<evidence type="ECO:0000256" key="8">
    <source>
        <dbReference type="RuleBase" id="RU003857"/>
    </source>
</evidence>
<name>A0A6A6PRU3_9PEZI</name>
<dbReference type="PANTHER" id="PTHR11003:SF301">
    <property type="entry name" value="POTASSIUM CHANNEL PROTEIN"/>
    <property type="match status" value="1"/>
</dbReference>
<keyword evidence="7 8" id="KW-0407">Ion channel</keyword>
<evidence type="ECO:0000313" key="13">
    <source>
        <dbReference type="Proteomes" id="UP000799767"/>
    </source>
</evidence>
<evidence type="ECO:0000256" key="4">
    <source>
        <dbReference type="ARBA" id="ARBA00022989"/>
    </source>
</evidence>
<dbReference type="GO" id="GO:0022841">
    <property type="term" value="F:potassium ion leak channel activity"/>
    <property type="evidence" value="ECO:0007669"/>
    <property type="project" value="TreeGrafter"/>
</dbReference>
<feature type="region of interest" description="Disordered" evidence="9">
    <location>
        <begin position="718"/>
        <end position="738"/>
    </location>
</feature>
<accession>A0A6A6PRU3</accession>